<dbReference type="Pfam" id="PF00046">
    <property type="entry name" value="Homeodomain"/>
    <property type="match status" value="1"/>
</dbReference>
<evidence type="ECO:0000313" key="4">
    <source>
        <dbReference type="EMBL" id="TFY51377.1"/>
    </source>
</evidence>
<dbReference type="Proteomes" id="UP000298390">
    <property type="component" value="Unassembled WGS sequence"/>
</dbReference>
<comment type="caution">
    <text evidence="4">The sequence shown here is derived from an EMBL/GenBank/DDBJ whole genome shotgun (WGS) entry which is preliminary data.</text>
</comment>
<dbReference type="GO" id="GO:0003677">
    <property type="term" value="F:DNA binding"/>
    <property type="evidence" value="ECO:0007669"/>
    <property type="project" value="UniProtKB-UniRule"/>
</dbReference>
<evidence type="ECO:0000256" key="2">
    <source>
        <dbReference type="RuleBase" id="RU000682"/>
    </source>
</evidence>
<dbReference type="PROSITE" id="PS50071">
    <property type="entry name" value="HOMEOBOX_2"/>
    <property type="match status" value="1"/>
</dbReference>
<feature type="domain" description="Homeobox" evidence="3">
    <location>
        <begin position="13"/>
        <end position="72"/>
    </location>
</feature>
<evidence type="ECO:0000313" key="5">
    <source>
        <dbReference type="Proteomes" id="UP000298390"/>
    </source>
</evidence>
<evidence type="ECO:0000259" key="3">
    <source>
        <dbReference type="PROSITE" id="PS50071"/>
    </source>
</evidence>
<accession>A0A4Y9XPU0</accession>
<keyword evidence="1 2" id="KW-0371">Homeobox</keyword>
<gene>
    <name evidence="4" type="ORF">EVJ58_g10602</name>
</gene>
<keyword evidence="1 2" id="KW-0539">Nucleus</keyword>
<dbReference type="InterPro" id="IPR009057">
    <property type="entry name" value="Homeodomain-like_sf"/>
</dbReference>
<proteinExistence type="predicted"/>
<dbReference type="GO" id="GO:0005634">
    <property type="term" value="C:nucleus"/>
    <property type="evidence" value="ECO:0007669"/>
    <property type="project" value="UniProtKB-SubCell"/>
</dbReference>
<sequence>MRVDMRSFYLYAPNELKHRKRTTRDQLKVLESMFKEEMKPSATQHKVLSRQLGMAPTEVQPEVWFQNIVVQK</sequence>
<dbReference type="AlphaFoldDB" id="A0A4Y9XPU0"/>
<dbReference type="EMBL" id="SEKV01001201">
    <property type="protein sequence ID" value="TFY51377.1"/>
    <property type="molecule type" value="Genomic_DNA"/>
</dbReference>
<dbReference type="SUPFAM" id="SSF46689">
    <property type="entry name" value="Homeodomain-like"/>
    <property type="match status" value="1"/>
</dbReference>
<organism evidence="4 5">
    <name type="scientific">Rhodofomes roseus</name>
    <dbReference type="NCBI Taxonomy" id="34475"/>
    <lineage>
        <taxon>Eukaryota</taxon>
        <taxon>Fungi</taxon>
        <taxon>Dikarya</taxon>
        <taxon>Basidiomycota</taxon>
        <taxon>Agaricomycotina</taxon>
        <taxon>Agaricomycetes</taxon>
        <taxon>Polyporales</taxon>
        <taxon>Rhodofomes</taxon>
    </lineage>
</organism>
<dbReference type="CDD" id="cd00086">
    <property type="entry name" value="homeodomain"/>
    <property type="match status" value="1"/>
</dbReference>
<dbReference type="Gene3D" id="1.10.10.60">
    <property type="entry name" value="Homeodomain-like"/>
    <property type="match status" value="1"/>
</dbReference>
<protein>
    <recommendedName>
        <fullName evidence="3">Homeobox domain-containing protein</fullName>
    </recommendedName>
</protein>
<reference evidence="4 5" key="1">
    <citation type="submission" date="2019-01" db="EMBL/GenBank/DDBJ databases">
        <title>Genome sequencing of the rare red list fungi Fomitopsis rosea.</title>
        <authorList>
            <person name="Buettner E."/>
            <person name="Kellner H."/>
        </authorList>
    </citation>
    <scope>NUCLEOTIDE SEQUENCE [LARGE SCALE GENOMIC DNA]</scope>
    <source>
        <strain evidence="4 5">DSM 105464</strain>
    </source>
</reference>
<dbReference type="InterPro" id="IPR001356">
    <property type="entry name" value="HD"/>
</dbReference>
<keyword evidence="1 2" id="KW-0238">DNA-binding</keyword>
<evidence type="ECO:0000256" key="1">
    <source>
        <dbReference type="PROSITE-ProRule" id="PRU00108"/>
    </source>
</evidence>
<name>A0A4Y9XPU0_9APHY</name>
<comment type="subcellular location">
    <subcellularLocation>
        <location evidence="1 2">Nucleus</location>
    </subcellularLocation>
</comment>